<name>A0A8H3WAL4_9PEZI</name>
<sequence>MDNTTTYILPRMAWHHGANNRRGLDWQSRVFIRTLGR</sequence>
<evidence type="ECO:0000313" key="1">
    <source>
        <dbReference type="EMBL" id="KAF0322860.1"/>
    </source>
</evidence>
<reference evidence="1 2" key="1">
    <citation type="submission" date="2019-12" db="EMBL/GenBank/DDBJ databases">
        <title>A genome sequence resource for the geographically widespread anthracnose pathogen Colletotrichum asianum.</title>
        <authorList>
            <person name="Meng Y."/>
        </authorList>
    </citation>
    <scope>NUCLEOTIDE SEQUENCE [LARGE SCALE GENOMIC DNA]</scope>
    <source>
        <strain evidence="1 2">ICMP 18580</strain>
    </source>
</reference>
<accession>A0A8H3WAL4</accession>
<organism evidence="1 2">
    <name type="scientific">Colletotrichum asianum</name>
    <dbReference type="NCBI Taxonomy" id="702518"/>
    <lineage>
        <taxon>Eukaryota</taxon>
        <taxon>Fungi</taxon>
        <taxon>Dikarya</taxon>
        <taxon>Ascomycota</taxon>
        <taxon>Pezizomycotina</taxon>
        <taxon>Sordariomycetes</taxon>
        <taxon>Hypocreomycetidae</taxon>
        <taxon>Glomerellales</taxon>
        <taxon>Glomerellaceae</taxon>
        <taxon>Colletotrichum</taxon>
        <taxon>Colletotrichum gloeosporioides species complex</taxon>
    </lineage>
</organism>
<dbReference type="AlphaFoldDB" id="A0A8H3WAL4"/>
<protein>
    <submittedName>
        <fullName evidence="1">Uncharacterized protein</fullName>
    </submittedName>
</protein>
<gene>
    <name evidence="1" type="ORF">GQ607_009860</name>
</gene>
<proteinExistence type="predicted"/>
<dbReference type="EMBL" id="WOWK01000057">
    <property type="protein sequence ID" value="KAF0322860.1"/>
    <property type="molecule type" value="Genomic_DNA"/>
</dbReference>
<evidence type="ECO:0000313" key="2">
    <source>
        <dbReference type="Proteomes" id="UP000434172"/>
    </source>
</evidence>
<keyword evidence="2" id="KW-1185">Reference proteome</keyword>
<dbReference type="Proteomes" id="UP000434172">
    <property type="component" value="Unassembled WGS sequence"/>
</dbReference>
<comment type="caution">
    <text evidence="1">The sequence shown here is derived from an EMBL/GenBank/DDBJ whole genome shotgun (WGS) entry which is preliminary data.</text>
</comment>